<keyword evidence="7" id="KW-0460">Magnesium</keyword>
<evidence type="ECO:0000313" key="12">
    <source>
        <dbReference type="Proteomes" id="UP000283295"/>
    </source>
</evidence>
<evidence type="ECO:0000256" key="5">
    <source>
        <dbReference type="ARBA" id="ARBA00022763"/>
    </source>
</evidence>
<keyword evidence="9" id="KW-1133">Transmembrane helix</keyword>
<reference evidence="11 12" key="1">
    <citation type="submission" date="2018-08" db="EMBL/GenBank/DDBJ databases">
        <title>A genome reference for cultivated species of the human gut microbiota.</title>
        <authorList>
            <person name="Zou Y."/>
            <person name="Xue W."/>
            <person name="Luo G."/>
        </authorList>
    </citation>
    <scope>NUCLEOTIDE SEQUENCE [LARGE SCALE GENOMIC DNA]</scope>
    <source>
        <strain evidence="11 12">AF22-21</strain>
    </source>
</reference>
<dbReference type="InterPro" id="IPR036691">
    <property type="entry name" value="Endo/exonu/phosph_ase_sf"/>
</dbReference>
<dbReference type="InterPro" id="IPR005135">
    <property type="entry name" value="Endo/exonuclease/phosphatase"/>
</dbReference>
<proteinExistence type="predicted"/>
<dbReference type="GO" id="GO:0004519">
    <property type="term" value="F:endonuclease activity"/>
    <property type="evidence" value="ECO:0007669"/>
    <property type="project" value="UniProtKB-KW"/>
</dbReference>
<keyword evidence="8" id="KW-0234">DNA repair</keyword>
<dbReference type="AlphaFoldDB" id="A0A3R5WJH6"/>
<dbReference type="Gene3D" id="3.60.10.10">
    <property type="entry name" value="Endonuclease/exonuclease/phosphatase"/>
    <property type="match status" value="1"/>
</dbReference>
<evidence type="ECO:0000259" key="10">
    <source>
        <dbReference type="Pfam" id="PF03372"/>
    </source>
</evidence>
<name>A0A3R5WJH6_9FIRM</name>
<dbReference type="Pfam" id="PF03372">
    <property type="entry name" value="Exo_endo_phos"/>
    <property type="match status" value="1"/>
</dbReference>
<evidence type="ECO:0000256" key="8">
    <source>
        <dbReference type="ARBA" id="ARBA00023204"/>
    </source>
</evidence>
<dbReference type="SUPFAM" id="SSF56219">
    <property type="entry name" value="DNase I-like"/>
    <property type="match status" value="1"/>
</dbReference>
<keyword evidence="9" id="KW-0472">Membrane</keyword>
<sequence length="382" mass="42173">MKSIKKTNTKPVTKILKIVGAAFGIIILIAAIFVSILTITEYKPQDSENLMVTYNDRSSAQENSLSTDANNLSQQKKVSIGDNISVVTWNIGYGSLGANADFFMDGGDSVYTSTKEQVLSNMSAITEELNSLSPDIILLQEVDEKSSRSHKINEESIIKDELSSYNSSYAYNYKTLMVPYPIPPIGQVASGIMTLSAYPVSNACRIKLPCPFSYPIRLCNLKRCLIVSRIPIDGTDKELVIVNLHLEAYDSGEGKAAQTKMLADILQTETNKGNYVIAGGDFNQTFSNTDISAYPQQSDELWVPGLIDISEFGNDFTCITDSSVPTCRSLDKSYNSEDDKFQFYEIDGFIVSSNISIKSIETVNLDFQNSDHNPIKLEVILN</sequence>
<dbReference type="PANTHER" id="PTHR15822">
    <property type="entry name" value="TRAF AND TNF RECEPTOR-ASSOCIATED PROTEIN"/>
    <property type="match status" value="1"/>
</dbReference>
<evidence type="ECO:0000256" key="7">
    <source>
        <dbReference type="ARBA" id="ARBA00022842"/>
    </source>
</evidence>
<dbReference type="Proteomes" id="UP000283295">
    <property type="component" value="Unassembled WGS sequence"/>
</dbReference>
<keyword evidence="4" id="KW-0479">Metal-binding</keyword>
<comment type="cofactor">
    <cofactor evidence="1">
        <name>Mn(2+)</name>
        <dbReference type="ChEBI" id="CHEBI:29035"/>
    </cofactor>
</comment>
<organism evidence="11 12">
    <name type="scientific">Coprococcus eutactus</name>
    <dbReference type="NCBI Taxonomy" id="33043"/>
    <lineage>
        <taxon>Bacteria</taxon>
        <taxon>Bacillati</taxon>
        <taxon>Bacillota</taxon>
        <taxon>Clostridia</taxon>
        <taxon>Lachnospirales</taxon>
        <taxon>Lachnospiraceae</taxon>
        <taxon>Coprococcus</taxon>
    </lineage>
</organism>
<evidence type="ECO:0000313" key="11">
    <source>
        <dbReference type="EMBL" id="RGS41429.1"/>
    </source>
</evidence>
<comment type="caution">
    <text evidence="11">The sequence shown here is derived from an EMBL/GenBank/DDBJ whole genome shotgun (WGS) entry which is preliminary data.</text>
</comment>
<accession>A0A3R5WJH6</accession>
<feature type="domain" description="Endonuclease/exonuclease/phosphatase" evidence="10">
    <location>
        <begin position="87"/>
        <end position="297"/>
    </location>
</feature>
<dbReference type="EMBL" id="QRVK01000020">
    <property type="protein sequence ID" value="RGS41429.1"/>
    <property type="molecule type" value="Genomic_DNA"/>
</dbReference>
<dbReference type="OrthoDB" id="7616949at2"/>
<dbReference type="GO" id="GO:0046872">
    <property type="term" value="F:metal ion binding"/>
    <property type="evidence" value="ECO:0007669"/>
    <property type="project" value="UniProtKB-KW"/>
</dbReference>
<dbReference type="GO" id="GO:0006281">
    <property type="term" value="P:DNA repair"/>
    <property type="evidence" value="ECO:0007669"/>
    <property type="project" value="UniProtKB-KW"/>
</dbReference>
<keyword evidence="6" id="KW-0378">Hydrolase</keyword>
<evidence type="ECO:0000256" key="6">
    <source>
        <dbReference type="ARBA" id="ARBA00022801"/>
    </source>
</evidence>
<evidence type="ECO:0000256" key="2">
    <source>
        <dbReference type="ARBA" id="ARBA00001946"/>
    </source>
</evidence>
<keyword evidence="9" id="KW-0812">Transmembrane</keyword>
<comment type="cofactor">
    <cofactor evidence="2">
        <name>Mg(2+)</name>
        <dbReference type="ChEBI" id="CHEBI:18420"/>
    </cofactor>
</comment>
<evidence type="ECO:0000256" key="4">
    <source>
        <dbReference type="ARBA" id="ARBA00022723"/>
    </source>
</evidence>
<keyword evidence="3" id="KW-0540">Nuclease</keyword>
<dbReference type="PANTHER" id="PTHR15822:SF4">
    <property type="entry name" value="TYROSYL-DNA PHOSPHODIESTERASE 2"/>
    <property type="match status" value="1"/>
</dbReference>
<keyword evidence="5" id="KW-0227">DNA damage</keyword>
<gene>
    <name evidence="11" type="ORF">DWX94_08755</name>
</gene>
<evidence type="ECO:0000256" key="1">
    <source>
        <dbReference type="ARBA" id="ARBA00001936"/>
    </source>
</evidence>
<feature type="transmembrane region" description="Helical" evidence="9">
    <location>
        <begin position="21"/>
        <end position="39"/>
    </location>
</feature>
<dbReference type="InterPro" id="IPR051547">
    <property type="entry name" value="TDP2-like"/>
</dbReference>
<evidence type="ECO:0000256" key="9">
    <source>
        <dbReference type="SAM" id="Phobius"/>
    </source>
</evidence>
<keyword evidence="11" id="KW-0255">Endonuclease</keyword>
<dbReference type="GO" id="GO:0016787">
    <property type="term" value="F:hydrolase activity"/>
    <property type="evidence" value="ECO:0007669"/>
    <property type="project" value="UniProtKB-KW"/>
</dbReference>
<protein>
    <submittedName>
        <fullName evidence="11">Endonuclease</fullName>
    </submittedName>
</protein>
<evidence type="ECO:0000256" key="3">
    <source>
        <dbReference type="ARBA" id="ARBA00022722"/>
    </source>
</evidence>